<keyword evidence="2" id="KW-1185">Reference proteome</keyword>
<keyword evidence="1" id="KW-1133">Transmembrane helix</keyword>
<dbReference type="PANTHER" id="PTHR19446">
    <property type="entry name" value="REVERSE TRANSCRIPTASES"/>
    <property type="match status" value="1"/>
</dbReference>
<sequence length="344" mass="39506">MLLGAIVNGISFFICLSVASLLVYKNATDFCTLILYSATLLNSCISSSRLLVQSIGFSMYNIMSSAKSESLTSSLPILMPLISFCCLIADARTSNTMLNNSKAIYTFNAIPIKIALAFFSKLEQAILKFIWNHKRPRIAKVILKKKTKAGGITIPDFSLYYKAVIIKTAWYWHKNRHIDQWNRIETPELDPQTYGQLIFDKAGKNIQWKKDNLFNKWCWENWTATCRRLKLDHFLTPFTKINSKWIKDLNVRQETIKTLEEKAGKDLSDLSHSNLLLGTSPKARELKAKMNYWDLMNTKSFCTAKETTNKTKRQPTEWEKIFANDISDKGLVSKIYTELTKLHT</sequence>
<organism evidence="2 3">
    <name type="scientific">Acinonyx jubatus</name>
    <name type="common">Cheetah</name>
    <dbReference type="NCBI Taxonomy" id="32536"/>
    <lineage>
        <taxon>Eukaryota</taxon>
        <taxon>Metazoa</taxon>
        <taxon>Chordata</taxon>
        <taxon>Craniata</taxon>
        <taxon>Vertebrata</taxon>
        <taxon>Euteleostomi</taxon>
        <taxon>Mammalia</taxon>
        <taxon>Eutheria</taxon>
        <taxon>Laurasiatheria</taxon>
        <taxon>Carnivora</taxon>
        <taxon>Feliformia</taxon>
        <taxon>Felidae</taxon>
        <taxon>Felinae</taxon>
        <taxon>Acinonyx</taxon>
    </lineage>
</organism>
<proteinExistence type="predicted"/>
<dbReference type="Proteomes" id="UP001652583">
    <property type="component" value="Chromosome B3"/>
</dbReference>
<protein>
    <submittedName>
        <fullName evidence="3">GA-binding protein subunit beta-1 isoform X7</fullName>
    </submittedName>
</protein>
<name>A0ABM3Q7V2_ACIJB</name>
<dbReference type="RefSeq" id="XP_053080007.1">
    <property type="nucleotide sequence ID" value="XM_053224032.1"/>
</dbReference>
<keyword evidence="1" id="KW-0472">Membrane</keyword>
<gene>
    <name evidence="3" type="primary">GABPB1</name>
</gene>
<dbReference type="GeneID" id="106967230"/>
<evidence type="ECO:0000313" key="3">
    <source>
        <dbReference type="RefSeq" id="XP_053080007.1"/>
    </source>
</evidence>
<accession>A0ABM3Q7V2</accession>
<reference evidence="3" key="1">
    <citation type="submission" date="2025-08" db="UniProtKB">
        <authorList>
            <consortium name="RefSeq"/>
        </authorList>
    </citation>
    <scope>IDENTIFICATION</scope>
    <source>
        <tissue evidence="3">Blood</tissue>
    </source>
</reference>
<evidence type="ECO:0000256" key="1">
    <source>
        <dbReference type="SAM" id="Phobius"/>
    </source>
</evidence>
<evidence type="ECO:0000313" key="2">
    <source>
        <dbReference type="Proteomes" id="UP001652583"/>
    </source>
</evidence>
<keyword evidence="1" id="KW-0812">Transmembrane</keyword>
<feature type="transmembrane region" description="Helical" evidence="1">
    <location>
        <begin position="6"/>
        <end position="24"/>
    </location>
</feature>